<dbReference type="AlphaFoldDB" id="A0A645HT38"/>
<protein>
    <submittedName>
        <fullName evidence="1">Uncharacterized protein</fullName>
    </submittedName>
</protein>
<comment type="caution">
    <text evidence="1">The sequence shown here is derived from an EMBL/GenBank/DDBJ whole genome shotgun (WGS) entry which is preliminary data.</text>
</comment>
<sequence length="105" mass="12176">MLQLILRQWKAATEYESRPFSANPHQIPQPEFAAKAQPYPVQKFPAIEAIPEERLDLRPQLTTRAIKRQIQKFPKTELNADKHLQSVLADILRHVADGAKWLQVR</sequence>
<dbReference type="EMBL" id="VSSQ01098814">
    <property type="protein sequence ID" value="MPN41632.1"/>
    <property type="molecule type" value="Genomic_DNA"/>
</dbReference>
<reference evidence="1" key="1">
    <citation type="submission" date="2019-08" db="EMBL/GenBank/DDBJ databases">
        <authorList>
            <person name="Kucharzyk K."/>
            <person name="Murdoch R.W."/>
            <person name="Higgins S."/>
            <person name="Loffler F."/>
        </authorList>
    </citation>
    <scope>NUCLEOTIDE SEQUENCE</scope>
</reference>
<proteinExistence type="predicted"/>
<evidence type="ECO:0000313" key="1">
    <source>
        <dbReference type="EMBL" id="MPN41632.1"/>
    </source>
</evidence>
<gene>
    <name evidence="1" type="ORF">SDC9_189186</name>
</gene>
<accession>A0A645HT38</accession>
<name>A0A645HT38_9ZZZZ</name>
<organism evidence="1">
    <name type="scientific">bioreactor metagenome</name>
    <dbReference type="NCBI Taxonomy" id="1076179"/>
    <lineage>
        <taxon>unclassified sequences</taxon>
        <taxon>metagenomes</taxon>
        <taxon>ecological metagenomes</taxon>
    </lineage>
</organism>